<keyword evidence="2" id="KW-0810">Translation regulation</keyword>
<dbReference type="Proteomes" id="UP001151760">
    <property type="component" value="Unassembled WGS sequence"/>
</dbReference>
<keyword evidence="4" id="KW-0472">Membrane</keyword>
<reference evidence="5" key="2">
    <citation type="submission" date="2022-01" db="EMBL/GenBank/DDBJ databases">
        <authorList>
            <person name="Yamashiro T."/>
            <person name="Shiraishi A."/>
            <person name="Satake H."/>
            <person name="Nakayama K."/>
        </authorList>
    </citation>
    <scope>NUCLEOTIDE SEQUENCE</scope>
</reference>
<reference evidence="5" key="1">
    <citation type="journal article" date="2022" name="Int. J. Mol. Sci.">
        <title>Draft Genome of Tanacetum Coccineum: Genomic Comparison of Closely Related Tanacetum-Family Plants.</title>
        <authorList>
            <person name="Yamashiro T."/>
            <person name="Shiraishi A."/>
            <person name="Nakayama K."/>
            <person name="Satake H."/>
        </authorList>
    </citation>
    <scope>NUCLEOTIDE SEQUENCE</scope>
</reference>
<evidence type="ECO:0000256" key="2">
    <source>
        <dbReference type="ARBA" id="ARBA00022845"/>
    </source>
</evidence>
<sequence>MRNLGGGSGVIGHWHLDGADMSDQYGSRFIQLKLETATTEDKNMVFEEIFPQSFTLMTDIALSRSSFHLLIHLFPLLLDISDQEREHILGQIKVHLNALKGKHIVARVEKLVAAGDLMKGEWLHNMLHRKEEGIGSKVVQLTKGYIIDDDVKGGGVKMMEKGKLIMSSLCFFASILASIFLVFFCKAKRHSFMAVAMNLKSSKPF</sequence>
<proteinExistence type="predicted"/>
<accession>A0ABQ5DYT8</accession>
<evidence type="ECO:0000256" key="1">
    <source>
        <dbReference type="ARBA" id="ARBA00022737"/>
    </source>
</evidence>
<evidence type="ECO:0000256" key="4">
    <source>
        <dbReference type="SAM" id="Phobius"/>
    </source>
</evidence>
<feature type="transmembrane region" description="Helical" evidence="4">
    <location>
        <begin position="164"/>
        <end position="184"/>
    </location>
</feature>
<gene>
    <name evidence="5" type="ORF">Tco_0953075</name>
</gene>
<keyword evidence="4" id="KW-1133">Transmembrane helix</keyword>
<dbReference type="PANTHER" id="PTHR12537">
    <property type="entry name" value="RNA BINDING PROTEIN PUMILIO-RELATED"/>
    <property type="match status" value="1"/>
</dbReference>
<comment type="caution">
    <text evidence="5">The sequence shown here is derived from an EMBL/GenBank/DDBJ whole genome shotgun (WGS) entry which is preliminary data.</text>
</comment>
<dbReference type="Pfam" id="PF00806">
    <property type="entry name" value="PUF"/>
    <property type="match status" value="1"/>
</dbReference>
<dbReference type="InterPro" id="IPR016024">
    <property type="entry name" value="ARM-type_fold"/>
</dbReference>
<organism evidence="5 6">
    <name type="scientific">Tanacetum coccineum</name>
    <dbReference type="NCBI Taxonomy" id="301880"/>
    <lineage>
        <taxon>Eukaryota</taxon>
        <taxon>Viridiplantae</taxon>
        <taxon>Streptophyta</taxon>
        <taxon>Embryophyta</taxon>
        <taxon>Tracheophyta</taxon>
        <taxon>Spermatophyta</taxon>
        <taxon>Magnoliopsida</taxon>
        <taxon>eudicotyledons</taxon>
        <taxon>Gunneridae</taxon>
        <taxon>Pentapetalae</taxon>
        <taxon>asterids</taxon>
        <taxon>campanulids</taxon>
        <taxon>Asterales</taxon>
        <taxon>Asteraceae</taxon>
        <taxon>Asteroideae</taxon>
        <taxon>Anthemideae</taxon>
        <taxon>Anthemidinae</taxon>
        <taxon>Tanacetum</taxon>
    </lineage>
</organism>
<name>A0ABQ5DYT8_9ASTR</name>
<dbReference type="Gene3D" id="1.25.10.10">
    <property type="entry name" value="Leucine-rich Repeat Variant"/>
    <property type="match status" value="1"/>
</dbReference>
<keyword evidence="3" id="KW-0694">RNA-binding</keyword>
<keyword evidence="4" id="KW-0812">Transmembrane</keyword>
<evidence type="ECO:0000313" key="6">
    <source>
        <dbReference type="Proteomes" id="UP001151760"/>
    </source>
</evidence>
<evidence type="ECO:0000256" key="3">
    <source>
        <dbReference type="ARBA" id="ARBA00022884"/>
    </source>
</evidence>
<dbReference type="InterPro" id="IPR011989">
    <property type="entry name" value="ARM-like"/>
</dbReference>
<dbReference type="PANTHER" id="PTHR12537:SF128">
    <property type="entry name" value="PUMILIO HOMOLOG 1-RELATED"/>
    <property type="match status" value="1"/>
</dbReference>
<dbReference type="InterPro" id="IPR001313">
    <property type="entry name" value="Pumilio_RNA-bd_rpt"/>
</dbReference>
<keyword evidence="6" id="KW-1185">Reference proteome</keyword>
<protein>
    <submittedName>
        <fullName evidence="5">Pumilio homolog 2-like protein</fullName>
    </submittedName>
</protein>
<dbReference type="SUPFAM" id="SSF48371">
    <property type="entry name" value="ARM repeat"/>
    <property type="match status" value="1"/>
</dbReference>
<dbReference type="EMBL" id="BQNB010015806">
    <property type="protein sequence ID" value="GJT44360.1"/>
    <property type="molecule type" value="Genomic_DNA"/>
</dbReference>
<evidence type="ECO:0000313" key="5">
    <source>
        <dbReference type="EMBL" id="GJT44360.1"/>
    </source>
</evidence>
<keyword evidence="1" id="KW-0677">Repeat</keyword>